<gene>
    <name evidence="2" type="ORF">ATF69_2145</name>
</gene>
<dbReference type="InterPro" id="IPR019670">
    <property type="entry name" value="DUF2523"/>
</dbReference>
<feature type="transmembrane region" description="Helical" evidence="1">
    <location>
        <begin position="12"/>
        <end position="34"/>
    </location>
</feature>
<proteinExistence type="predicted"/>
<organism evidence="2 3">
    <name type="scientific">Acidovorax delafieldii</name>
    <name type="common">Pseudomonas delafieldii</name>
    <dbReference type="NCBI Taxonomy" id="47920"/>
    <lineage>
        <taxon>Bacteria</taxon>
        <taxon>Pseudomonadati</taxon>
        <taxon>Pseudomonadota</taxon>
        <taxon>Betaproteobacteria</taxon>
        <taxon>Burkholderiales</taxon>
        <taxon>Comamonadaceae</taxon>
        <taxon>Acidovorax</taxon>
    </lineage>
</organism>
<accession>A0A561XQ27</accession>
<dbReference type="AlphaFoldDB" id="A0A561XQ27"/>
<comment type="caution">
    <text evidence="2">The sequence shown here is derived from an EMBL/GenBank/DDBJ whole genome shotgun (WGS) entry which is preliminary data.</text>
</comment>
<reference evidence="2 3" key="1">
    <citation type="journal article" date="2015" name="Stand. Genomic Sci.">
        <title>Genomic Encyclopedia of Bacterial and Archaeal Type Strains, Phase III: the genomes of soil and plant-associated and newly described type strains.</title>
        <authorList>
            <person name="Whitman W.B."/>
            <person name="Woyke T."/>
            <person name="Klenk H.P."/>
            <person name="Zhou Y."/>
            <person name="Lilburn T.G."/>
            <person name="Beck B.J."/>
            <person name="De Vos P."/>
            <person name="Vandamme P."/>
            <person name="Eisen J.A."/>
            <person name="Garrity G."/>
            <person name="Hugenholtz P."/>
            <person name="Kyrpides N.C."/>
        </authorList>
    </citation>
    <scope>NUCLEOTIDE SEQUENCE [LARGE SCALE GENOMIC DNA]</scope>
    <source>
        <strain evidence="2 3">DSM 64</strain>
    </source>
</reference>
<dbReference type="GeneID" id="51111208"/>
<evidence type="ECO:0000256" key="1">
    <source>
        <dbReference type="SAM" id="Phobius"/>
    </source>
</evidence>
<keyword evidence="1" id="KW-1133">Transmembrane helix</keyword>
<keyword evidence="1" id="KW-0812">Transmembrane</keyword>
<sequence length="99" mass="10011">MPIFVAAIGGMLINLVGTLAGRILIALGISVVTYTGVSSSLDWMKAGALAALGGLPAEMIGLIGFMKVGVCISIITSAIAARAVVSGISGDSFKKWVMK</sequence>
<protein>
    <submittedName>
        <fullName evidence="2">Uncharacterized protein DUF2523</fullName>
    </submittedName>
</protein>
<name>A0A561XQ27_ACIDE</name>
<evidence type="ECO:0000313" key="2">
    <source>
        <dbReference type="EMBL" id="TWG38203.1"/>
    </source>
</evidence>
<dbReference type="RefSeq" id="WP_146870910.1">
    <property type="nucleotide sequence ID" value="NZ_VJWE01000012.1"/>
</dbReference>
<evidence type="ECO:0000313" key="3">
    <source>
        <dbReference type="Proteomes" id="UP000321485"/>
    </source>
</evidence>
<dbReference type="Pfam" id="PF10734">
    <property type="entry name" value="DUF2523"/>
    <property type="match status" value="1"/>
</dbReference>
<keyword evidence="1" id="KW-0472">Membrane</keyword>
<feature type="transmembrane region" description="Helical" evidence="1">
    <location>
        <begin position="59"/>
        <end position="85"/>
    </location>
</feature>
<dbReference type="Proteomes" id="UP000321485">
    <property type="component" value="Unassembled WGS sequence"/>
</dbReference>
<dbReference type="EMBL" id="VJWE01000012">
    <property type="protein sequence ID" value="TWG38203.1"/>
    <property type="molecule type" value="Genomic_DNA"/>
</dbReference>